<keyword evidence="4" id="KW-1185">Reference proteome</keyword>
<evidence type="ECO:0000256" key="1">
    <source>
        <dbReference type="ARBA" id="ARBA00006987"/>
    </source>
</evidence>
<dbReference type="EMBL" id="VLTJ01000002">
    <property type="protein sequence ID" value="TSH99019.1"/>
    <property type="molecule type" value="Genomic_DNA"/>
</dbReference>
<keyword evidence="2" id="KW-0732">Signal</keyword>
<dbReference type="CDD" id="cd07012">
    <property type="entry name" value="PBP2_Bug_TTT"/>
    <property type="match status" value="1"/>
</dbReference>
<proteinExistence type="inferred from homology"/>
<dbReference type="PANTHER" id="PTHR42928:SF5">
    <property type="entry name" value="BLR1237 PROTEIN"/>
    <property type="match status" value="1"/>
</dbReference>
<dbReference type="Proteomes" id="UP000318405">
    <property type="component" value="Unassembled WGS sequence"/>
</dbReference>
<dbReference type="PIRSF" id="PIRSF017082">
    <property type="entry name" value="YflP"/>
    <property type="match status" value="1"/>
</dbReference>
<dbReference type="AlphaFoldDB" id="A0A556B1G7"/>
<reference evidence="3 4" key="1">
    <citation type="submission" date="2019-07" db="EMBL/GenBank/DDBJ databases">
        <title>Qingshengfaniella alkalisoli gen. nov., sp. nov., isolated from saline soil.</title>
        <authorList>
            <person name="Xu L."/>
            <person name="Huang X.-X."/>
            <person name="Sun J.-Q."/>
        </authorList>
    </citation>
    <scope>NUCLEOTIDE SEQUENCE [LARGE SCALE GENOMIC DNA]</scope>
    <source>
        <strain evidence="3 4">DSM 27279</strain>
    </source>
</reference>
<organism evidence="3 4">
    <name type="scientific">Verticiella sediminum</name>
    <dbReference type="NCBI Taxonomy" id="1247510"/>
    <lineage>
        <taxon>Bacteria</taxon>
        <taxon>Pseudomonadati</taxon>
        <taxon>Pseudomonadota</taxon>
        <taxon>Betaproteobacteria</taxon>
        <taxon>Burkholderiales</taxon>
        <taxon>Alcaligenaceae</taxon>
        <taxon>Verticiella</taxon>
    </lineage>
</organism>
<comment type="caution">
    <text evidence="3">The sequence shown here is derived from an EMBL/GenBank/DDBJ whole genome shotgun (WGS) entry which is preliminary data.</text>
</comment>
<dbReference type="RefSeq" id="WP_143946297.1">
    <property type="nucleotide sequence ID" value="NZ_BAABMB010000001.1"/>
</dbReference>
<evidence type="ECO:0000313" key="4">
    <source>
        <dbReference type="Proteomes" id="UP000318405"/>
    </source>
</evidence>
<dbReference type="SUPFAM" id="SSF53850">
    <property type="entry name" value="Periplasmic binding protein-like II"/>
    <property type="match status" value="1"/>
</dbReference>
<gene>
    <name evidence="3" type="ORF">FOZ76_01235</name>
</gene>
<dbReference type="InterPro" id="IPR005064">
    <property type="entry name" value="BUG"/>
</dbReference>
<comment type="similarity">
    <text evidence="1">Belongs to the UPF0065 (bug) family.</text>
</comment>
<sequence>MHTLRKAARLGCCALSALVFAFAAGAAAAAAPSYPAKPIRLIVPFPAGGGGDTLARLVSTRLEAQLGQTIIIENQPGAGGNIGSAAAARAQPDGHTLLYGTNGTFAINHALYKSPGFAPEDFTPVAQLTRIGALFVVRPDLPYRTLPELVAAAKAAPHKLTAASAGNGTTSHLALEMLNSQAGVRIMHIPYRGGALAIADVMGGQVDMMIDVVPNTGPQVRAKRVRALAVSTAEPLQEFADLPSVAQAANLPNYDVVAWDGIFAPKGTPPAVVQRLGEAIQAALAEPDLREQLRQRGAEVAHLEGDDFAAFIADERKRWGAVVEQAGARID</sequence>
<dbReference type="Gene3D" id="3.40.190.10">
    <property type="entry name" value="Periplasmic binding protein-like II"/>
    <property type="match status" value="1"/>
</dbReference>
<feature type="signal peptide" evidence="2">
    <location>
        <begin position="1"/>
        <end position="23"/>
    </location>
</feature>
<dbReference type="Pfam" id="PF03401">
    <property type="entry name" value="TctC"/>
    <property type="match status" value="1"/>
</dbReference>
<dbReference type="PANTHER" id="PTHR42928">
    <property type="entry name" value="TRICARBOXYLATE-BINDING PROTEIN"/>
    <property type="match status" value="1"/>
</dbReference>
<dbReference type="OrthoDB" id="8678477at2"/>
<evidence type="ECO:0000256" key="2">
    <source>
        <dbReference type="SAM" id="SignalP"/>
    </source>
</evidence>
<dbReference type="InterPro" id="IPR042100">
    <property type="entry name" value="Bug_dom1"/>
</dbReference>
<name>A0A556B1G7_9BURK</name>
<dbReference type="Gene3D" id="3.40.190.150">
    <property type="entry name" value="Bordetella uptake gene, domain 1"/>
    <property type="match status" value="1"/>
</dbReference>
<evidence type="ECO:0000313" key="3">
    <source>
        <dbReference type="EMBL" id="TSH99019.1"/>
    </source>
</evidence>
<feature type="chain" id="PRO_5021985143" evidence="2">
    <location>
        <begin position="24"/>
        <end position="331"/>
    </location>
</feature>
<accession>A0A556B1G7</accession>
<protein>
    <submittedName>
        <fullName evidence="3">Tripartite tricarboxylate transporter substrate binding protein</fullName>
    </submittedName>
</protein>